<geneLocation type="plasmid" evidence="2">
    <name>pac1084_1</name>
</geneLocation>
<dbReference type="AlphaFoldDB" id="A0A1U9LIR7"/>
<dbReference type="KEGG" id="aper:A0U91_14910"/>
<organism evidence="1 2">
    <name type="scientific">Acetobacter persici</name>
    <dbReference type="NCBI Taxonomy" id="1076596"/>
    <lineage>
        <taxon>Bacteria</taxon>
        <taxon>Pseudomonadati</taxon>
        <taxon>Pseudomonadota</taxon>
        <taxon>Alphaproteobacteria</taxon>
        <taxon>Acetobacterales</taxon>
        <taxon>Acetobacteraceae</taxon>
        <taxon>Acetobacter</taxon>
    </lineage>
</organism>
<reference evidence="1 2" key="1">
    <citation type="submission" date="2016-03" db="EMBL/GenBank/DDBJ databases">
        <title>Acetic acid bacteria sequencing.</title>
        <authorList>
            <person name="Brandt J."/>
            <person name="Jakob F."/>
            <person name="Vogel R.F."/>
        </authorList>
    </citation>
    <scope>NUCLEOTIDE SEQUENCE [LARGE SCALE GENOMIC DNA]</scope>
    <source>
        <strain evidence="1 2">TMW2.1084</strain>
        <plasmid evidence="2">pac1084_1</plasmid>
    </source>
</reference>
<keyword evidence="1" id="KW-0614">Plasmid</keyword>
<dbReference type="EMBL" id="CP014688">
    <property type="protein sequence ID" value="AQT06312.1"/>
    <property type="molecule type" value="Genomic_DNA"/>
</dbReference>
<protein>
    <submittedName>
        <fullName evidence="1">Uncharacterized protein</fullName>
    </submittedName>
</protein>
<gene>
    <name evidence="1" type="ORF">A0U91_14910</name>
</gene>
<sequence length="62" mass="7239">MPARHKLVPLKNVDKWRPFPLIQIYIPPPSILKLHHPLCRPRGVAMRLIPRALLGEKMLRKS</sequence>
<evidence type="ECO:0000313" key="2">
    <source>
        <dbReference type="Proteomes" id="UP000189055"/>
    </source>
</evidence>
<evidence type="ECO:0000313" key="1">
    <source>
        <dbReference type="EMBL" id="AQT06312.1"/>
    </source>
</evidence>
<accession>A0A1U9LIR7</accession>
<name>A0A1U9LIR7_9PROT</name>
<proteinExistence type="predicted"/>
<dbReference type="Proteomes" id="UP000189055">
    <property type="component" value="Plasmid pAC1084_1"/>
</dbReference>